<dbReference type="RefSeq" id="XP_001441494.1">
    <property type="nucleotide sequence ID" value="XM_001441457.2"/>
</dbReference>
<dbReference type="KEGG" id="ptm:GSPATT00010331001"/>
<proteinExistence type="predicted"/>
<evidence type="ECO:0000313" key="1">
    <source>
        <dbReference type="EMBL" id="CAK74097.1"/>
    </source>
</evidence>
<protein>
    <submittedName>
        <fullName evidence="1">Uncharacterized protein</fullName>
    </submittedName>
</protein>
<dbReference type="AlphaFoldDB" id="A0CTI0"/>
<dbReference type="Proteomes" id="UP000000600">
    <property type="component" value="Unassembled WGS sequence"/>
</dbReference>
<keyword evidence="2" id="KW-1185">Reference proteome</keyword>
<dbReference type="EMBL" id="CT868174">
    <property type="protein sequence ID" value="CAK74097.1"/>
    <property type="molecule type" value="Genomic_DNA"/>
</dbReference>
<name>A0CTI0_PARTE</name>
<evidence type="ECO:0000313" key="2">
    <source>
        <dbReference type="Proteomes" id="UP000000600"/>
    </source>
</evidence>
<sequence length="37" mass="4134">MGMSDFILFQVPPVVNYTDAQVWPSFDAGDSDILTQQ</sequence>
<dbReference type="GeneID" id="5027279"/>
<dbReference type="HOGENOM" id="CLU_3352177_0_0_1"/>
<dbReference type="InParanoid" id="A0CTI0"/>
<reference evidence="1 2" key="1">
    <citation type="journal article" date="2006" name="Nature">
        <title>Global trends of whole-genome duplications revealed by the ciliate Paramecium tetraurelia.</title>
        <authorList>
            <consortium name="Genoscope"/>
            <person name="Aury J.-M."/>
            <person name="Jaillon O."/>
            <person name="Duret L."/>
            <person name="Noel B."/>
            <person name="Jubin C."/>
            <person name="Porcel B.M."/>
            <person name="Segurens B."/>
            <person name="Daubin V."/>
            <person name="Anthouard V."/>
            <person name="Aiach N."/>
            <person name="Arnaiz O."/>
            <person name="Billaut A."/>
            <person name="Beisson J."/>
            <person name="Blanc I."/>
            <person name="Bouhouche K."/>
            <person name="Camara F."/>
            <person name="Duharcourt S."/>
            <person name="Guigo R."/>
            <person name="Gogendeau D."/>
            <person name="Katinka M."/>
            <person name="Keller A.-M."/>
            <person name="Kissmehl R."/>
            <person name="Klotz C."/>
            <person name="Koll F."/>
            <person name="Le Moue A."/>
            <person name="Lepere C."/>
            <person name="Malinsky S."/>
            <person name="Nowacki M."/>
            <person name="Nowak J.K."/>
            <person name="Plattner H."/>
            <person name="Poulain J."/>
            <person name="Ruiz F."/>
            <person name="Serrano V."/>
            <person name="Zagulski M."/>
            <person name="Dessen P."/>
            <person name="Betermier M."/>
            <person name="Weissenbach J."/>
            <person name="Scarpelli C."/>
            <person name="Schachter V."/>
            <person name="Sperling L."/>
            <person name="Meyer E."/>
            <person name="Cohen J."/>
            <person name="Wincker P."/>
        </authorList>
    </citation>
    <scope>NUCLEOTIDE SEQUENCE [LARGE SCALE GENOMIC DNA]</scope>
    <source>
        <strain evidence="1 2">Stock d4-2</strain>
    </source>
</reference>
<gene>
    <name evidence="1" type="ORF">GSPATT00010331001</name>
</gene>
<organism evidence="1 2">
    <name type="scientific">Paramecium tetraurelia</name>
    <dbReference type="NCBI Taxonomy" id="5888"/>
    <lineage>
        <taxon>Eukaryota</taxon>
        <taxon>Sar</taxon>
        <taxon>Alveolata</taxon>
        <taxon>Ciliophora</taxon>
        <taxon>Intramacronucleata</taxon>
        <taxon>Oligohymenophorea</taxon>
        <taxon>Peniculida</taxon>
        <taxon>Parameciidae</taxon>
        <taxon>Paramecium</taxon>
    </lineage>
</organism>
<accession>A0CTI0</accession>